<protein>
    <submittedName>
        <fullName evidence="8">Transmembrane protein 8A-like protein</fullName>
    </submittedName>
</protein>
<dbReference type="PANTHER" id="PTHR14319:SF3">
    <property type="entry name" value="TRANSMEMBRANE PROTEIN-LIKE PROTEIN"/>
    <property type="match status" value="1"/>
</dbReference>
<feature type="transmembrane region" description="Helical" evidence="7">
    <location>
        <begin position="553"/>
        <end position="573"/>
    </location>
</feature>
<name>A0A443QTU5_9ACAR</name>
<sequence length="639" mass="72245">MTASGLLSPTQTTSKSEYVKKETLSAKITVTKCSQSPKASNGIDCPIKIYFRKLSLPAENNFDKSYDCKQSYSRERACYIADLNISRRNWNYLLILIEDEAAENNASVEFELLLSSEECYNSNPNLLSSKSIYYARTAAPISTTTRFPYPSPTSRAKNELISREPFTSPLRSYGYGSQFNQKHSKTCPQHINLMRYNLPGFLEFKFDSPMTLNSSFSSFSPFIGIANGNYSLGNNSLPIVTLIYFEVISLIDSGGNLVIDLGLNPATNTTYHNVSVTLCLNYEYYSLTLEECLKTLTVNTTSEDEMLKSIVIPYPRAGMWFATVKTECLFIEQEKASRVQCEFNTTSILLNIKSSSCNEGKCGKYGDCYHKIDGALMFSTCVCKPELGRKGWWCEDDSEKLHEDQLMLNFLLLTLSNILFIPSVILASCRRHFTEALVYFTTMLSSALYHACDSQSTIAFCVLKLNILQFGDFYSALLCFWVTLISLAQLGDKLRTFLHMFGCIFIGFVVQYDRTSLWAFALPTGIGLIVLFIAWISHCIHRRARHVFGMIRLLFIFFGTSLAIGGLVLYAYFETEENYAITHSVWHGVMALALLPFILAIRTETPEEEEDFRGKGSNYETYYELIAEEASHLARHPLT</sequence>
<keyword evidence="3" id="KW-1003">Cell membrane</keyword>
<feature type="transmembrane region" description="Helical" evidence="7">
    <location>
        <begin position="433"/>
        <end position="451"/>
    </location>
</feature>
<comment type="caution">
    <text evidence="8">The sequence shown here is derived from an EMBL/GenBank/DDBJ whole genome shotgun (WGS) entry which is preliminary data.</text>
</comment>
<feature type="transmembrane region" description="Helical" evidence="7">
    <location>
        <begin position="496"/>
        <end position="512"/>
    </location>
</feature>
<evidence type="ECO:0000256" key="4">
    <source>
        <dbReference type="ARBA" id="ARBA00022692"/>
    </source>
</evidence>
<evidence type="ECO:0000256" key="7">
    <source>
        <dbReference type="SAM" id="Phobius"/>
    </source>
</evidence>
<evidence type="ECO:0000256" key="3">
    <source>
        <dbReference type="ARBA" id="ARBA00022475"/>
    </source>
</evidence>
<evidence type="ECO:0000256" key="5">
    <source>
        <dbReference type="ARBA" id="ARBA00022989"/>
    </source>
</evidence>
<dbReference type="EMBL" id="NCKU01004103">
    <property type="protein sequence ID" value="RWS06447.1"/>
    <property type="molecule type" value="Genomic_DNA"/>
</dbReference>
<accession>A0A443QTU5</accession>
<keyword evidence="4 7" id="KW-0812">Transmembrane</keyword>
<feature type="transmembrane region" description="Helical" evidence="7">
    <location>
        <begin position="585"/>
        <end position="603"/>
    </location>
</feature>
<gene>
    <name evidence="8" type="ORF">B4U79_13118</name>
</gene>
<evidence type="ECO:0000313" key="8">
    <source>
        <dbReference type="EMBL" id="RWS06447.1"/>
    </source>
</evidence>
<keyword evidence="6 7" id="KW-0472">Membrane</keyword>
<evidence type="ECO:0000256" key="2">
    <source>
        <dbReference type="ARBA" id="ARBA00005542"/>
    </source>
</evidence>
<feature type="transmembrane region" description="Helical" evidence="7">
    <location>
        <begin position="457"/>
        <end position="484"/>
    </location>
</feature>
<dbReference type="STRING" id="1965070.A0A443QTU5"/>
<dbReference type="InterPro" id="IPR021910">
    <property type="entry name" value="NGX6/PGAP6/MYMK"/>
</dbReference>
<comment type="subcellular location">
    <subcellularLocation>
        <location evidence="1">Cell membrane</location>
        <topology evidence="1">Multi-pass membrane protein</topology>
    </subcellularLocation>
</comment>
<organism evidence="8 9">
    <name type="scientific">Dinothrombium tinctorium</name>
    <dbReference type="NCBI Taxonomy" id="1965070"/>
    <lineage>
        <taxon>Eukaryota</taxon>
        <taxon>Metazoa</taxon>
        <taxon>Ecdysozoa</taxon>
        <taxon>Arthropoda</taxon>
        <taxon>Chelicerata</taxon>
        <taxon>Arachnida</taxon>
        <taxon>Acari</taxon>
        <taxon>Acariformes</taxon>
        <taxon>Trombidiformes</taxon>
        <taxon>Prostigmata</taxon>
        <taxon>Anystina</taxon>
        <taxon>Parasitengona</taxon>
        <taxon>Trombidioidea</taxon>
        <taxon>Trombidiidae</taxon>
        <taxon>Dinothrombium</taxon>
    </lineage>
</organism>
<feature type="transmembrane region" description="Helical" evidence="7">
    <location>
        <begin position="518"/>
        <end position="541"/>
    </location>
</feature>
<proteinExistence type="inferred from homology"/>
<keyword evidence="9" id="KW-1185">Reference proteome</keyword>
<dbReference type="AlphaFoldDB" id="A0A443QTU5"/>
<dbReference type="Pfam" id="PF12036">
    <property type="entry name" value="DUF3522"/>
    <property type="match status" value="1"/>
</dbReference>
<feature type="transmembrane region" description="Helical" evidence="7">
    <location>
        <begin position="406"/>
        <end position="426"/>
    </location>
</feature>
<dbReference type="GO" id="GO:0005886">
    <property type="term" value="C:plasma membrane"/>
    <property type="evidence" value="ECO:0007669"/>
    <property type="project" value="UniProtKB-SubCell"/>
</dbReference>
<reference evidence="8 9" key="1">
    <citation type="journal article" date="2018" name="Gigascience">
        <title>Genomes of trombidid mites reveal novel predicted allergens and laterally-transferred genes associated with secondary metabolism.</title>
        <authorList>
            <person name="Dong X."/>
            <person name="Chaisiri K."/>
            <person name="Xia D."/>
            <person name="Armstrong S.D."/>
            <person name="Fang Y."/>
            <person name="Donnelly M.J."/>
            <person name="Kadowaki T."/>
            <person name="McGarry J.W."/>
            <person name="Darby A.C."/>
            <person name="Makepeace B.L."/>
        </authorList>
    </citation>
    <scope>NUCLEOTIDE SEQUENCE [LARGE SCALE GENOMIC DNA]</scope>
    <source>
        <strain evidence="8">UoL-WK</strain>
    </source>
</reference>
<comment type="similarity">
    <text evidence="2">Belongs to the TMEM8 family.</text>
</comment>
<dbReference type="Proteomes" id="UP000285301">
    <property type="component" value="Unassembled WGS sequence"/>
</dbReference>
<evidence type="ECO:0000256" key="1">
    <source>
        <dbReference type="ARBA" id="ARBA00004651"/>
    </source>
</evidence>
<evidence type="ECO:0000313" key="9">
    <source>
        <dbReference type="Proteomes" id="UP000285301"/>
    </source>
</evidence>
<dbReference type="OrthoDB" id="69646at2759"/>
<dbReference type="PANTHER" id="PTHR14319">
    <property type="entry name" value="FIVE-SPAN TRANSMEMBRANE PROTEIN M83"/>
    <property type="match status" value="1"/>
</dbReference>
<keyword evidence="5 7" id="KW-1133">Transmembrane helix</keyword>
<evidence type="ECO:0000256" key="6">
    <source>
        <dbReference type="ARBA" id="ARBA00023136"/>
    </source>
</evidence>